<feature type="compositionally biased region" description="Polar residues" evidence="1">
    <location>
        <begin position="12"/>
        <end position="38"/>
    </location>
</feature>
<sequence length="147" mass="15851">MAGLLFATGCTGNEQGPVQESSGITPVATSTSPLSSDYSLKPSPTDEVSDNFMVYIDAIKDPISGSVTVISRGGPGLYMVNTLDVKIYLSNGEIIEREIAPDVNSEVVFDEGTKGDDRVVVKATYDNGETYKVFDDLLIFRKKTDNK</sequence>
<evidence type="ECO:0000313" key="2">
    <source>
        <dbReference type="EMBL" id="WOF15864.1"/>
    </source>
</evidence>
<dbReference type="Proteomes" id="UP001301797">
    <property type="component" value="Chromosome"/>
</dbReference>
<evidence type="ECO:0000313" key="3">
    <source>
        <dbReference type="Proteomes" id="UP001301797"/>
    </source>
</evidence>
<dbReference type="GeneID" id="85229244"/>
<proteinExistence type="predicted"/>
<dbReference type="EMBL" id="CP043875">
    <property type="protein sequence ID" value="WOF15864.1"/>
    <property type="molecule type" value="Genomic_DNA"/>
</dbReference>
<reference evidence="2 3" key="1">
    <citation type="submission" date="2019-09" db="EMBL/GenBank/DDBJ databases">
        <title>The complete genome of Methanoplanus sp. FWC-SCC4.</title>
        <authorList>
            <person name="Chen S.-C."/>
            <person name="Zhou Y.-Z."/>
            <person name="Lai M.-C."/>
        </authorList>
    </citation>
    <scope>NUCLEOTIDE SEQUENCE [LARGE SCALE GENOMIC DNA]</scope>
    <source>
        <strain evidence="2 3">FWC-SCC4</strain>
    </source>
</reference>
<dbReference type="AlphaFoldDB" id="A0AA97FBE5"/>
<feature type="region of interest" description="Disordered" evidence="1">
    <location>
        <begin position="12"/>
        <end position="43"/>
    </location>
</feature>
<gene>
    <name evidence="2" type="ORF">F1737_03705</name>
</gene>
<organism evidence="2 3">
    <name type="scientific">Methanochimaera problematica</name>
    <dbReference type="NCBI Taxonomy" id="2609417"/>
    <lineage>
        <taxon>Archaea</taxon>
        <taxon>Methanobacteriati</taxon>
        <taxon>Methanobacteriota</taxon>
        <taxon>Stenosarchaea group</taxon>
        <taxon>Methanomicrobia</taxon>
        <taxon>Methanomicrobiales</taxon>
        <taxon>Methanomicrobiaceae</taxon>
        <taxon>Methanochimaera</taxon>
    </lineage>
</organism>
<dbReference type="KEGG" id="mefw:F1737_03705"/>
<accession>A0AA97FBE5</accession>
<keyword evidence="3" id="KW-1185">Reference proteome</keyword>
<evidence type="ECO:0000256" key="1">
    <source>
        <dbReference type="SAM" id="MobiDB-lite"/>
    </source>
</evidence>
<name>A0AA97FBE5_9EURY</name>
<dbReference type="RefSeq" id="WP_317137436.1">
    <property type="nucleotide sequence ID" value="NZ_CP043875.1"/>
</dbReference>
<protein>
    <submittedName>
        <fullName evidence="2">Uncharacterized protein</fullName>
    </submittedName>
</protein>